<evidence type="ECO:0000313" key="3">
    <source>
        <dbReference type="EMBL" id="CAB4684213.1"/>
    </source>
</evidence>
<gene>
    <name evidence="3" type="ORF">UFOPK2334_01369</name>
    <name evidence="4" type="ORF">UFOPK2870_01228</name>
    <name evidence="2" type="ORF">UFOPK4179_01085</name>
</gene>
<feature type="domain" description="Thioredoxin" evidence="1">
    <location>
        <begin position="156"/>
        <end position="299"/>
    </location>
</feature>
<dbReference type="PROSITE" id="PS51352">
    <property type="entry name" value="THIOREDOXIN_2"/>
    <property type="match status" value="1"/>
</dbReference>
<accession>A0A6J6AHD9</accession>
<evidence type="ECO:0000313" key="4">
    <source>
        <dbReference type="EMBL" id="CAB4769258.1"/>
    </source>
</evidence>
<protein>
    <submittedName>
        <fullName evidence="2">Unannotated protein</fullName>
    </submittedName>
</protein>
<dbReference type="EMBL" id="CAEZZL010000126">
    <property type="protein sequence ID" value="CAB4769258.1"/>
    <property type="molecule type" value="Genomic_DNA"/>
</dbReference>
<dbReference type="InterPro" id="IPR013766">
    <property type="entry name" value="Thioredoxin_domain"/>
</dbReference>
<dbReference type="PROSITE" id="PS51318">
    <property type="entry name" value="TAT"/>
    <property type="match status" value="1"/>
</dbReference>
<evidence type="ECO:0000313" key="2">
    <source>
        <dbReference type="EMBL" id="CAB4368287.1"/>
    </source>
</evidence>
<name>A0A6J6AHD9_9ZZZZ</name>
<evidence type="ECO:0000259" key="1">
    <source>
        <dbReference type="PROSITE" id="PS51352"/>
    </source>
</evidence>
<dbReference type="AlphaFoldDB" id="A0A6J6AHD9"/>
<dbReference type="InterPro" id="IPR006311">
    <property type="entry name" value="TAT_signal"/>
</dbReference>
<proteinExistence type="predicted"/>
<dbReference type="EMBL" id="CAETWZ010000119">
    <property type="protein sequence ID" value="CAB4368287.1"/>
    <property type="molecule type" value="Genomic_DNA"/>
</dbReference>
<reference evidence="2" key="1">
    <citation type="submission" date="2020-05" db="EMBL/GenBank/DDBJ databases">
        <authorList>
            <person name="Chiriac C."/>
            <person name="Salcher M."/>
            <person name="Ghai R."/>
            <person name="Kavagutti S V."/>
        </authorList>
    </citation>
    <scope>NUCLEOTIDE SEQUENCE</scope>
</reference>
<sequence length="300" mass="31366">MAPFPTYSRRRFLALSASVGLGGFLAACGGSSSPSSSGAIDGISGTLQVVKRFPTTGLVPGSIRLPISLADTSGVLTTAGKAKLPQTLTGKVIDTATGDVVIASVSADKHDTNMSTAYWPFIVDVKKTGVYLLILDIAPESEMSFQVEERENVLSPLVGDALPPFDTPTDDDNRGVDPICTRPEGRCPFHAVTLTEALKSGKPVVYFIGTPAYCQTGTCAPGLDALIALSKNVGDAAMFVHADVYADKTATNLAPAIEAYKLTYEPLLYITDAKGVLVNRLDAVFDVTEMSSALAAVGIS</sequence>
<dbReference type="EMBL" id="CAEZXA010000155">
    <property type="protein sequence ID" value="CAB4684213.1"/>
    <property type="molecule type" value="Genomic_DNA"/>
</dbReference>
<organism evidence="2">
    <name type="scientific">freshwater metagenome</name>
    <dbReference type="NCBI Taxonomy" id="449393"/>
    <lineage>
        <taxon>unclassified sequences</taxon>
        <taxon>metagenomes</taxon>
        <taxon>ecological metagenomes</taxon>
    </lineage>
</organism>